<evidence type="ECO:0000313" key="2">
    <source>
        <dbReference type="Proteomes" id="UP000762676"/>
    </source>
</evidence>
<evidence type="ECO:0000313" key="1">
    <source>
        <dbReference type="EMBL" id="GFS18279.1"/>
    </source>
</evidence>
<proteinExistence type="predicted"/>
<protein>
    <submittedName>
        <fullName evidence="1">Uncharacterized protein</fullName>
    </submittedName>
</protein>
<gene>
    <name evidence="1" type="ORF">ElyMa_005003200</name>
</gene>
<dbReference type="AlphaFoldDB" id="A0AAV4J8F5"/>
<organism evidence="1 2">
    <name type="scientific">Elysia marginata</name>
    <dbReference type="NCBI Taxonomy" id="1093978"/>
    <lineage>
        <taxon>Eukaryota</taxon>
        <taxon>Metazoa</taxon>
        <taxon>Spiralia</taxon>
        <taxon>Lophotrochozoa</taxon>
        <taxon>Mollusca</taxon>
        <taxon>Gastropoda</taxon>
        <taxon>Heterobranchia</taxon>
        <taxon>Euthyneura</taxon>
        <taxon>Panpulmonata</taxon>
        <taxon>Sacoglossa</taxon>
        <taxon>Placobranchoidea</taxon>
        <taxon>Plakobranchidae</taxon>
        <taxon>Elysia</taxon>
    </lineage>
</organism>
<keyword evidence="2" id="KW-1185">Reference proteome</keyword>
<accession>A0AAV4J8F5</accession>
<dbReference type="EMBL" id="BMAT01009999">
    <property type="protein sequence ID" value="GFS18279.1"/>
    <property type="molecule type" value="Genomic_DNA"/>
</dbReference>
<sequence>MTVPATIAFAVNSVNGWNIVNPLTYAPEKDECHLMKINNLIDCFKFCFLNKAGCARRPGFVMSFNEDSLLEEEQFTSNSHPESNRFVDFVDVMNIMLDSSKRLDDRLDTLKRTLKTRKDHADRLESRGTTVIEGSDGIRDLGQPRRVIAPVWSYIWQKVYLQFTVVRNRKRTGGSPMSNMQGDLQLL</sequence>
<dbReference type="Proteomes" id="UP000762676">
    <property type="component" value="Unassembled WGS sequence"/>
</dbReference>
<name>A0AAV4J8F5_9GAST</name>
<reference evidence="1 2" key="1">
    <citation type="journal article" date="2021" name="Elife">
        <title>Chloroplast acquisition without the gene transfer in kleptoplastic sea slugs, Plakobranchus ocellatus.</title>
        <authorList>
            <person name="Maeda T."/>
            <person name="Takahashi S."/>
            <person name="Yoshida T."/>
            <person name="Shimamura S."/>
            <person name="Takaki Y."/>
            <person name="Nagai Y."/>
            <person name="Toyoda A."/>
            <person name="Suzuki Y."/>
            <person name="Arimoto A."/>
            <person name="Ishii H."/>
            <person name="Satoh N."/>
            <person name="Nishiyama T."/>
            <person name="Hasebe M."/>
            <person name="Maruyama T."/>
            <person name="Minagawa J."/>
            <person name="Obokata J."/>
            <person name="Shigenobu S."/>
        </authorList>
    </citation>
    <scope>NUCLEOTIDE SEQUENCE [LARGE SCALE GENOMIC DNA]</scope>
</reference>
<comment type="caution">
    <text evidence="1">The sequence shown here is derived from an EMBL/GenBank/DDBJ whole genome shotgun (WGS) entry which is preliminary data.</text>
</comment>